<evidence type="ECO:0000313" key="1">
    <source>
        <dbReference type="EMBL" id="GBU04684.1"/>
    </source>
</evidence>
<protein>
    <submittedName>
        <fullName evidence="1">Uncharacterized protein</fullName>
    </submittedName>
</protein>
<dbReference type="EMBL" id="BHEO01000005">
    <property type="protein sequence ID" value="GBU04684.1"/>
    <property type="molecule type" value="Genomic_DNA"/>
</dbReference>
<proteinExistence type="predicted"/>
<dbReference type="Proteomes" id="UP000702954">
    <property type="component" value="Unassembled WGS sequence"/>
</dbReference>
<evidence type="ECO:0000313" key="2">
    <source>
        <dbReference type="Proteomes" id="UP000702954"/>
    </source>
</evidence>
<gene>
    <name evidence="1" type="ORF">FAEUMB_12250</name>
</gene>
<reference evidence="1 2" key="1">
    <citation type="journal article" date="2018" name="Int. J. Syst. Evol. Microbiol.">
        <title>Draft Genome Sequence of Faecalimonas umbilicata JCM 30896T, an Acetate-Producing Bacterium Isolated from Human Feces.</title>
        <authorList>
            <person name="Sakamoto M."/>
            <person name="Ikeyama N."/>
            <person name="Yuki M."/>
            <person name="Ohkuma M."/>
        </authorList>
    </citation>
    <scope>NUCLEOTIDE SEQUENCE [LARGE SCALE GENOMIC DNA]</scope>
    <source>
        <strain evidence="1 2">EGH7</strain>
    </source>
</reference>
<accession>A0ABQ0QWA8</accession>
<keyword evidence="2" id="KW-1185">Reference proteome</keyword>
<sequence>MRFERGLEGIVNLKDIIQIEMSNYFIFDKPRLGGYILREL</sequence>
<organism evidence="1 2">
    <name type="scientific">Faecalimonas umbilicata</name>
    <dbReference type="NCBI Taxonomy" id="1912855"/>
    <lineage>
        <taxon>Bacteria</taxon>
        <taxon>Bacillati</taxon>
        <taxon>Bacillota</taxon>
        <taxon>Clostridia</taxon>
        <taxon>Lachnospirales</taxon>
        <taxon>Lachnospiraceae</taxon>
        <taxon>Faecalimonas</taxon>
    </lineage>
</organism>
<name>A0ABQ0QWA8_9FIRM</name>
<comment type="caution">
    <text evidence="1">The sequence shown here is derived from an EMBL/GenBank/DDBJ whole genome shotgun (WGS) entry which is preliminary data.</text>
</comment>